<dbReference type="SMART" id="SM00480">
    <property type="entry name" value="POL3Bc"/>
    <property type="match status" value="1"/>
</dbReference>
<dbReference type="GO" id="GO:0003677">
    <property type="term" value="F:DNA binding"/>
    <property type="evidence" value="ECO:0007669"/>
    <property type="project" value="UniProtKB-UniRule"/>
</dbReference>
<dbReference type="Gene3D" id="3.10.150.10">
    <property type="entry name" value="DNA Polymerase III, subunit A, domain 2"/>
    <property type="match status" value="1"/>
</dbReference>
<evidence type="ECO:0000256" key="7">
    <source>
        <dbReference type="ARBA" id="ARBA00022705"/>
    </source>
</evidence>
<dbReference type="NCBIfam" id="TIGR00663">
    <property type="entry name" value="dnan"/>
    <property type="match status" value="1"/>
</dbReference>
<dbReference type="GO" id="GO:0009360">
    <property type="term" value="C:DNA polymerase III complex"/>
    <property type="evidence" value="ECO:0007669"/>
    <property type="project" value="InterPro"/>
</dbReference>
<feature type="domain" description="DNA polymerase III beta sliding clamp central" evidence="12">
    <location>
        <begin position="129"/>
        <end position="242"/>
    </location>
</feature>
<dbReference type="Pfam" id="PF02767">
    <property type="entry name" value="DNA_pol3_beta_2"/>
    <property type="match status" value="1"/>
</dbReference>
<dbReference type="InterPro" id="IPR022635">
    <property type="entry name" value="DNA_polIII_beta_C"/>
</dbReference>
<comment type="subunit">
    <text evidence="10">Forms a ring-shaped head-to-tail homodimer around DNA.</text>
</comment>
<dbReference type="GO" id="GO:0003887">
    <property type="term" value="F:DNA-directed DNA polymerase activity"/>
    <property type="evidence" value="ECO:0007669"/>
    <property type="project" value="UniProtKB-UniRule"/>
</dbReference>
<sequence>MKIYCNKSELYRALNNAIQAVPSRSTSKILEGVLIETKEDEMIITGTDTFMVVESKLSAKCDGIADFVAPAALFANIIGKLPSEDVMMEYDSVKKVLSIQSGRYRSEVICFDSTEFPKVQMKEPQKSITLNKESVRKLIRKTAFSASADEINGILTGVLCEIGDGNFRMVAVDAFRMAIYNEPLEDSIDAFKVVIPAKQLNKMSKIISDDGDETIRMELVDEKAVFFFDGTKVTLNTMNGRYIDYKRIIKVDSTTEVRIQKDELIRSIDRASILTQKENNNMIKFDIQDDLLEISALDNQGNMNEKIEIIQKGEDLKIGFNSRYMMEILRSIDDEEVVLYMRDNVSPCIFRPLQGERYLYLALPIRIN</sequence>
<keyword evidence="7 10" id="KW-0235">DNA replication</keyword>
<feature type="domain" description="DNA polymerase III beta sliding clamp N-terminal" evidence="11">
    <location>
        <begin position="1"/>
        <end position="119"/>
    </location>
</feature>
<comment type="caution">
    <text evidence="14">The sequence shown here is derived from an EMBL/GenBank/DDBJ whole genome shotgun (WGS) entry which is preliminary data.</text>
</comment>
<comment type="function">
    <text evidence="10">Confers DNA tethering and processivity to DNA polymerases and other proteins. Acts as a clamp, forming a ring around DNA (a reaction catalyzed by the clamp-loading complex) which diffuses in an ATP-independent manner freely and bidirectionally along dsDNA. Initially characterized for its ability to contact the catalytic subunit of DNA polymerase III (Pol III), a complex, multichain enzyme responsible for most of the replicative synthesis in bacteria; Pol III exhibits 3'-5' exonuclease proofreading activity. The beta chain is required for initiation of replication as well as for processivity of DNA replication.</text>
</comment>
<keyword evidence="15" id="KW-1185">Reference proteome</keyword>
<dbReference type="InterPro" id="IPR046938">
    <property type="entry name" value="DNA_clamp_sf"/>
</dbReference>
<evidence type="ECO:0000256" key="5">
    <source>
        <dbReference type="ARBA" id="ARBA00022679"/>
    </source>
</evidence>
<dbReference type="AlphaFoldDB" id="A0A6N7XL90"/>
<dbReference type="PANTHER" id="PTHR30478">
    <property type="entry name" value="DNA POLYMERASE III SUBUNIT BETA"/>
    <property type="match status" value="1"/>
</dbReference>
<organism evidence="14 15">
    <name type="scientific">Mogibacterium kristiansenii</name>
    <dbReference type="NCBI Taxonomy" id="2606708"/>
    <lineage>
        <taxon>Bacteria</taxon>
        <taxon>Bacillati</taxon>
        <taxon>Bacillota</taxon>
        <taxon>Clostridia</taxon>
        <taxon>Peptostreptococcales</taxon>
        <taxon>Anaerovoracaceae</taxon>
        <taxon>Mogibacterium</taxon>
    </lineage>
</organism>
<dbReference type="GO" id="GO:0005737">
    <property type="term" value="C:cytoplasm"/>
    <property type="evidence" value="ECO:0007669"/>
    <property type="project" value="UniProtKB-SubCell"/>
</dbReference>
<evidence type="ECO:0000259" key="11">
    <source>
        <dbReference type="Pfam" id="PF00712"/>
    </source>
</evidence>
<dbReference type="InterPro" id="IPR001001">
    <property type="entry name" value="DNA_polIII_beta"/>
</dbReference>
<comment type="similarity">
    <text evidence="2 10">Belongs to the beta sliding clamp family.</text>
</comment>
<evidence type="ECO:0000256" key="4">
    <source>
        <dbReference type="ARBA" id="ARBA00022490"/>
    </source>
</evidence>
<dbReference type="SUPFAM" id="SSF55979">
    <property type="entry name" value="DNA clamp"/>
    <property type="match status" value="3"/>
</dbReference>
<evidence type="ECO:0000256" key="9">
    <source>
        <dbReference type="ARBA" id="ARBA00023125"/>
    </source>
</evidence>
<keyword evidence="9" id="KW-0238">DNA-binding</keyword>
<dbReference type="GO" id="GO:0006271">
    <property type="term" value="P:DNA strand elongation involved in DNA replication"/>
    <property type="evidence" value="ECO:0007669"/>
    <property type="project" value="TreeGrafter"/>
</dbReference>
<evidence type="ECO:0000256" key="1">
    <source>
        <dbReference type="ARBA" id="ARBA00004496"/>
    </source>
</evidence>
<dbReference type="PANTHER" id="PTHR30478:SF0">
    <property type="entry name" value="BETA SLIDING CLAMP"/>
    <property type="match status" value="1"/>
</dbReference>
<evidence type="ECO:0000256" key="2">
    <source>
        <dbReference type="ARBA" id="ARBA00010752"/>
    </source>
</evidence>
<dbReference type="Pfam" id="PF00712">
    <property type="entry name" value="DNA_pol3_beta"/>
    <property type="match status" value="1"/>
</dbReference>
<dbReference type="InterPro" id="IPR022637">
    <property type="entry name" value="DNA_polIII_beta_cen"/>
</dbReference>
<dbReference type="InterPro" id="IPR022634">
    <property type="entry name" value="DNA_polIII_beta_N"/>
</dbReference>
<dbReference type="EMBL" id="VUNA01000009">
    <property type="protein sequence ID" value="MST70835.1"/>
    <property type="molecule type" value="Genomic_DNA"/>
</dbReference>
<keyword evidence="6 10" id="KW-0548">Nucleotidyltransferase</keyword>
<dbReference type="Proteomes" id="UP000469424">
    <property type="component" value="Unassembled WGS sequence"/>
</dbReference>
<accession>A0A6N7XL90</accession>
<comment type="subcellular location">
    <subcellularLocation>
        <location evidence="1 10">Cytoplasm</location>
    </subcellularLocation>
</comment>
<feature type="domain" description="DNA polymerase III beta sliding clamp C-terminal" evidence="13">
    <location>
        <begin position="247"/>
        <end position="366"/>
    </location>
</feature>
<dbReference type="Gene3D" id="3.70.10.10">
    <property type="match status" value="1"/>
</dbReference>
<keyword evidence="8 10" id="KW-0239">DNA-directed DNA polymerase</keyword>
<evidence type="ECO:0000313" key="14">
    <source>
        <dbReference type="EMBL" id="MST70835.1"/>
    </source>
</evidence>
<evidence type="ECO:0000256" key="8">
    <source>
        <dbReference type="ARBA" id="ARBA00022932"/>
    </source>
</evidence>
<dbReference type="PIRSF" id="PIRSF000804">
    <property type="entry name" value="DNA_pol_III_b"/>
    <property type="match status" value="1"/>
</dbReference>
<evidence type="ECO:0000259" key="13">
    <source>
        <dbReference type="Pfam" id="PF02768"/>
    </source>
</evidence>
<evidence type="ECO:0000313" key="15">
    <source>
        <dbReference type="Proteomes" id="UP000469424"/>
    </source>
</evidence>
<gene>
    <name evidence="14" type="primary">dnaN</name>
    <name evidence="14" type="ORF">FYJ65_05710</name>
</gene>
<proteinExistence type="inferred from homology"/>
<dbReference type="Pfam" id="PF02768">
    <property type="entry name" value="DNA_pol3_beta_3"/>
    <property type="match status" value="1"/>
</dbReference>
<name>A0A6N7XL90_9FIRM</name>
<protein>
    <recommendedName>
        <fullName evidence="3 10">Beta sliding clamp</fullName>
    </recommendedName>
</protein>
<dbReference type="RefSeq" id="WP_154554397.1">
    <property type="nucleotide sequence ID" value="NZ_VUNA01000009.1"/>
</dbReference>
<evidence type="ECO:0000256" key="3">
    <source>
        <dbReference type="ARBA" id="ARBA00021035"/>
    </source>
</evidence>
<keyword evidence="4 10" id="KW-0963">Cytoplasm</keyword>
<evidence type="ECO:0000259" key="12">
    <source>
        <dbReference type="Pfam" id="PF02767"/>
    </source>
</evidence>
<dbReference type="GO" id="GO:0008408">
    <property type="term" value="F:3'-5' exonuclease activity"/>
    <property type="evidence" value="ECO:0007669"/>
    <property type="project" value="InterPro"/>
</dbReference>
<evidence type="ECO:0000256" key="6">
    <source>
        <dbReference type="ARBA" id="ARBA00022695"/>
    </source>
</evidence>
<reference evidence="14 15" key="1">
    <citation type="submission" date="2019-08" db="EMBL/GenBank/DDBJ databases">
        <title>In-depth cultivation of the pig gut microbiome towards novel bacterial diversity and tailored functional studies.</title>
        <authorList>
            <person name="Wylensek D."/>
            <person name="Hitch T.C.A."/>
            <person name="Clavel T."/>
        </authorList>
    </citation>
    <scope>NUCLEOTIDE SEQUENCE [LARGE SCALE GENOMIC DNA]</scope>
    <source>
        <strain evidence="14 15">WCA-MUC-591-APC-4B</strain>
    </source>
</reference>
<keyword evidence="5 10" id="KW-0808">Transferase</keyword>
<evidence type="ECO:0000256" key="10">
    <source>
        <dbReference type="PIRNR" id="PIRNR000804"/>
    </source>
</evidence>
<dbReference type="CDD" id="cd00140">
    <property type="entry name" value="beta_clamp"/>
    <property type="match status" value="1"/>
</dbReference>